<gene>
    <name evidence="2" type="ORF">AB1207_01790</name>
</gene>
<protein>
    <submittedName>
        <fullName evidence="2">PKD domain-containing protein</fullName>
    </submittedName>
</protein>
<dbReference type="Gene3D" id="2.60.40.10">
    <property type="entry name" value="Immunoglobulins"/>
    <property type="match status" value="1"/>
</dbReference>
<dbReference type="SUPFAM" id="SSF49299">
    <property type="entry name" value="PKD domain"/>
    <property type="match status" value="1"/>
</dbReference>
<sequence>MVLPTVTVSDLRRVGLPASPVHLQPDDGQALLNVPLVLRTTGGTVVRDTTVLGFPVRIRATPTSWTWDLGDGSRLGPTSDPGRAYPRQTLTHTYTTPGDRTVTLTTTWSGEYSIAGLPYRPVEGTATTVSPGVGVHVLAGRNVLTAPDD</sequence>
<dbReference type="Pfam" id="PF18911">
    <property type="entry name" value="PKD_4"/>
    <property type="match status" value="1"/>
</dbReference>
<feature type="domain" description="PKD" evidence="1">
    <location>
        <begin position="61"/>
        <end position="107"/>
    </location>
</feature>
<accession>A0ABV3P1J0</accession>
<dbReference type="InterPro" id="IPR000601">
    <property type="entry name" value="PKD_dom"/>
</dbReference>
<evidence type="ECO:0000313" key="2">
    <source>
        <dbReference type="EMBL" id="MEW9263469.1"/>
    </source>
</evidence>
<dbReference type="Proteomes" id="UP001555826">
    <property type="component" value="Unassembled WGS sequence"/>
</dbReference>
<name>A0ABV3P1J0_9ACTN</name>
<reference evidence="2 3" key="1">
    <citation type="submission" date="2024-07" db="EMBL/GenBank/DDBJ databases">
        <authorList>
            <person name="Thanompreechachai J."/>
            <person name="Duangmal K."/>
        </authorList>
    </citation>
    <scope>NUCLEOTIDE SEQUENCE [LARGE SCALE GENOMIC DNA]</scope>
    <source>
        <strain evidence="2 3">KCTC 19886</strain>
    </source>
</reference>
<evidence type="ECO:0000259" key="1">
    <source>
        <dbReference type="PROSITE" id="PS50093"/>
    </source>
</evidence>
<comment type="caution">
    <text evidence="2">The sequence shown here is derived from an EMBL/GenBank/DDBJ whole genome shotgun (WGS) entry which is preliminary data.</text>
</comment>
<dbReference type="RefSeq" id="WP_367636049.1">
    <property type="nucleotide sequence ID" value="NZ_JBFNQN010000001.1"/>
</dbReference>
<dbReference type="PROSITE" id="PS50093">
    <property type="entry name" value="PKD"/>
    <property type="match status" value="1"/>
</dbReference>
<dbReference type="CDD" id="cd00146">
    <property type="entry name" value="PKD"/>
    <property type="match status" value="1"/>
</dbReference>
<organism evidence="2 3">
    <name type="scientific">Kineococcus endophyticus</name>
    <dbReference type="NCBI Taxonomy" id="1181883"/>
    <lineage>
        <taxon>Bacteria</taxon>
        <taxon>Bacillati</taxon>
        <taxon>Actinomycetota</taxon>
        <taxon>Actinomycetes</taxon>
        <taxon>Kineosporiales</taxon>
        <taxon>Kineosporiaceae</taxon>
        <taxon>Kineococcus</taxon>
    </lineage>
</organism>
<dbReference type="EMBL" id="JBFNQN010000001">
    <property type="protein sequence ID" value="MEW9263469.1"/>
    <property type="molecule type" value="Genomic_DNA"/>
</dbReference>
<evidence type="ECO:0000313" key="3">
    <source>
        <dbReference type="Proteomes" id="UP001555826"/>
    </source>
</evidence>
<proteinExistence type="predicted"/>
<dbReference type="InterPro" id="IPR013783">
    <property type="entry name" value="Ig-like_fold"/>
</dbReference>
<dbReference type="InterPro" id="IPR035986">
    <property type="entry name" value="PKD_dom_sf"/>
</dbReference>
<keyword evidence="3" id="KW-1185">Reference proteome</keyword>